<protein>
    <submittedName>
        <fullName evidence="3">Prepilin peptidase</fullName>
    </submittedName>
</protein>
<reference evidence="3 4" key="1">
    <citation type="submission" date="2020-08" db="EMBL/GenBank/DDBJ databases">
        <authorList>
            <person name="Ren C."/>
            <person name="Gu Y."/>
            <person name="Xu Y."/>
        </authorList>
    </citation>
    <scope>NUCLEOTIDE SEQUENCE [LARGE SCALE GENOMIC DNA]</scope>
    <source>
        <strain evidence="3 4">LBM18003</strain>
    </source>
</reference>
<dbReference type="Proteomes" id="UP000516046">
    <property type="component" value="Chromosome"/>
</dbReference>
<dbReference type="InterPro" id="IPR000045">
    <property type="entry name" value="Prepilin_IV_endopep_pep"/>
</dbReference>
<organism evidence="3 4">
    <name type="scientific">Caproicibacterium amylolyticum</name>
    <dbReference type="NCBI Taxonomy" id="2766537"/>
    <lineage>
        <taxon>Bacteria</taxon>
        <taxon>Bacillati</taxon>
        <taxon>Bacillota</taxon>
        <taxon>Clostridia</taxon>
        <taxon>Eubacteriales</taxon>
        <taxon>Oscillospiraceae</taxon>
        <taxon>Caproicibacterium</taxon>
    </lineage>
</organism>
<dbReference type="GO" id="GO:0004190">
    <property type="term" value="F:aspartic-type endopeptidase activity"/>
    <property type="evidence" value="ECO:0007669"/>
    <property type="project" value="InterPro"/>
</dbReference>
<feature type="domain" description="Prepilin type IV endopeptidase peptidase" evidence="2">
    <location>
        <begin position="8"/>
        <end position="101"/>
    </location>
</feature>
<keyword evidence="4" id="KW-1185">Reference proteome</keyword>
<dbReference type="AlphaFoldDB" id="A0A7G9WG27"/>
<keyword evidence="1" id="KW-1133">Transmembrane helix</keyword>
<keyword evidence="1" id="KW-0812">Transmembrane</keyword>
<sequence>MAWIRAAAFFLLLSAAAAGDLRNREIPRGDIPGIFLAGLLCFNPIKLFGIFAGAPVFVLALICKDRLGFGDVWLTIAAGFVVGFEHGLWAQIIAYSSMLFFYVGCRIYRKYRPHGRVLNQPYPLAPFISFGFIAAYFL</sequence>
<dbReference type="RefSeq" id="WP_212506703.1">
    <property type="nucleotide sequence ID" value="NZ_CP060696.1"/>
</dbReference>
<feature type="transmembrane region" description="Helical" evidence="1">
    <location>
        <begin position="67"/>
        <end position="84"/>
    </location>
</feature>
<keyword evidence="1" id="KW-0472">Membrane</keyword>
<evidence type="ECO:0000256" key="1">
    <source>
        <dbReference type="SAM" id="Phobius"/>
    </source>
</evidence>
<gene>
    <name evidence="3" type="ORF">H6X83_12010</name>
</gene>
<feature type="transmembrane region" description="Helical" evidence="1">
    <location>
        <begin position="34"/>
        <end position="60"/>
    </location>
</feature>
<evidence type="ECO:0000259" key="2">
    <source>
        <dbReference type="Pfam" id="PF01478"/>
    </source>
</evidence>
<dbReference type="Gene3D" id="1.20.120.1220">
    <property type="match status" value="1"/>
</dbReference>
<proteinExistence type="predicted"/>
<evidence type="ECO:0000313" key="4">
    <source>
        <dbReference type="Proteomes" id="UP000516046"/>
    </source>
</evidence>
<accession>A0A7G9WG27</accession>
<name>A0A7G9WG27_9FIRM</name>
<dbReference type="Pfam" id="PF01478">
    <property type="entry name" value="Peptidase_A24"/>
    <property type="match status" value="1"/>
</dbReference>
<dbReference type="KEGG" id="caml:H6X83_12010"/>
<evidence type="ECO:0000313" key="3">
    <source>
        <dbReference type="EMBL" id="QNO17639.1"/>
    </source>
</evidence>
<dbReference type="GO" id="GO:0016020">
    <property type="term" value="C:membrane"/>
    <property type="evidence" value="ECO:0007669"/>
    <property type="project" value="InterPro"/>
</dbReference>
<feature type="transmembrane region" description="Helical" evidence="1">
    <location>
        <begin position="120"/>
        <end position="137"/>
    </location>
</feature>
<dbReference type="EMBL" id="CP060696">
    <property type="protein sequence ID" value="QNO17639.1"/>
    <property type="molecule type" value="Genomic_DNA"/>
</dbReference>